<keyword evidence="5" id="KW-0489">Methyltransferase</keyword>
<dbReference type="InterPro" id="IPR001214">
    <property type="entry name" value="SET_dom"/>
</dbReference>
<evidence type="ECO:0000259" key="16">
    <source>
        <dbReference type="PROSITE" id="PS51215"/>
    </source>
</evidence>
<dbReference type="Gene3D" id="1.20.1250.20">
    <property type="entry name" value="MFS general substrate transporter like domains"/>
    <property type="match status" value="1"/>
</dbReference>
<feature type="domain" description="Post-SET" evidence="15">
    <location>
        <begin position="362"/>
        <end position="378"/>
    </location>
</feature>
<feature type="compositionally biased region" description="Basic and acidic residues" evidence="12">
    <location>
        <begin position="969"/>
        <end position="982"/>
    </location>
</feature>
<feature type="region of interest" description="Disordered" evidence="12">
    <location>
        <begin position="379"/>
        <end position="423"/>
    </location>
</feature>
<feature type="region of interest" description="Disordered" evidence="12">
    <location>
        <begin position="1158"/>
        <end position="1187"/>
    </location>
</feature>
<feature type="compositionally biased region" description="Basic and acidic residues" evidence="12">
    <location>
        <begin position="736"/>
        <end position="784"/>
    </location>
</feature>
<feature type="compositionally biased region" description="Polar residues" evidence="12">
    <location>
        <begin position="1030"/>
        <end position="1060"/>
    </location>
</feature>
<feature type="compositionally biased region" description="Basic residues" evidence="12">
    <location>
        <begin position="801"/>
        <end position="831"/>
    </location>
</feature>
<dbReference type="GO" id="GO:0005694">
    <property type="term" value="C:chromosome"/>
    <property type="evidence" value="ECO:0007669"/>
    <property type="project" value="UniProtKB-SubCell"/>
</dbReference>
<keyword evidence="10 13" id="KW-0472">Membrane</keyword>
<dbReference type="GO" id="GO:0046975">
    <property type="term" value="F:histone H3K36 methyltransferase activity"/>
    <property type="evidence" value="ECO:0007669"/>
    <property type="project" value="InterPro"/>
</dbReference>
<evidence type="ECO:0000256" key="7">
    <source>
        <dbReference type="ARBA" id="ARBA00022691"/>
    </source>
</evidence>
<feature type="compositionally biased region" description="Basic and acidic residues" evidence="12">
    <location>
        <begin position="675"/>
        <end position="688"/>
    </location>
</feature>
<feature type="transmembrane region" description="Helical" evidence="13">
    <location>
        <begin position="1727"/>
        <end position="1748"/>
    </location>
</feature>
<dbReference type="InterPro" id="IPR006560">
    <property type="entry name" value="AWS_dom"/>
</dbReference>
<evidence type="ECO:0000259" key="14">
    <source>
        <dbReference type="PROSITE" id="PS50280"/>
    </source>
</evidence>
<evidence type="ECO:0000256" key="10">
    <source>
        <dbReference type="ARBA" id="ARBA00023136"/>
    </source>
</evidence>
<keyword evidence="6" id="KW-0808">Transferase</keyword>
<dbReference type="InterPro" id="IPR044437">
    <property type="entry name" value="SETD2/Set2_SET"/>
</dbReference>
<dbReference type="GO" id="GO:0022857">
    <property type="term" value="F:transmembrane transporter activity"/>
    <property type="evidence" value="ECO:0007669"/>
    <property type="project" value="InterPro"/>
</dbReference>
<evidence type="ECO:0000256" key="2">
    <source>
        <dbReference type="ARBA" id="ARBA00004286"/>
    </source>
</evidence>
<feature type="region of interest" description="Disordered" evidence="12">
    <location>
        <begin position="1090"/>
        <end position="1116"/>
    </location>
</feature>
<dbReference type="InterPro" id="IPR003616">
    <property type="entry name" value="Post-SET_dom"/>
</dbReference>
<evidence type="ECO:0000256" key="12">
    <source>
        <dbReference type="SAM" id="MobiDB-lite"/>
    </source>
</evidence>
<dbReference type="InterPro" id="IPR005828">
    <property type="entry name" value="MFS_sugar_transport-like"/>
</dbReference>
<feature type="compositionally biased region" description="Basic and acidic residues" evidence="12">
    <location>
        <begin position="1168"/>
        <end position="1182"/>
    </location>
</feature>
<dbReference type="SMART" id="SM00570">
    <property type="entry name" value="AWS"/>
    <property type="match status" value="1"/>
</dbReference>
<feature type="transmembrane region" description="Helical" evidence="13">
    <location>
        <begin position="1527"/>
        <end position="1559"/>
    </location>
</feature>
<dbReference type="InterPro" id="IPR036259">
    <property type="entry name" value="MFS_trans_sf"/>
</dbReference>
<evidence type="ECO:0000256" key="1">
    <source>
        <dbReference type="ARBA" id="ARBA00004123"/>
    </source>
</evidence>
<keyword evidence="4" id="KW-0158">Chromosome</keyword>
<dbReference type="Pfam" id="PF00856">
    <property type="entry name" value="SET"/>
    <property type="match status" value="1"/>
</dbReference>
<evidence type="ECO:0000256" key="8">
    <source>
        <dbReference type="ARBA" id="ARBA00022692"/>
    </source>
</evidence>
<dbReference type="PANTHER" id="PTHR22884">
    <property type="entry name" value="SET DOMAIN PROTEINS"/>
    <property type="match status" value="1"/>
</dbReference>
<proteinExistence type="predicted"/>
<dbReference type="CDD" id="cd19172">
    <property type="entry name" value="SET_SETD2"/>
    <property type="match status" value="1"/>
</dbReference>
<keyword evidence="8 13" id="KW-0812">Transmembrane</keyword>
<evidence type="ECO:0000313" key="18">
    <source>
        <dbReference type="Proteomes" id="UP000077115"/>
    </source>
</evidence>
<reference evidence="17 18" key="2">
    <citation type="submission" date="2016-05" db="EMBL/GenBank/DDBJ databases">
        <title>Lineage-specific infection strategies underlie the spectrum of fungal disease in amphibians.</title>
        <authorList>
            <person name="Cuomo C.A."/>
            <person name="Farrer R.A."/>
            <person name="James T."/>
            <person name="Longcore J."/>
            <person name="Birren B."/>
        </authorList>
    </citation>
    <scope>NUCLEOTIDE SEQUENCE [LARGE SCALE GENOMIC DNA]</scope>
    <source>
        <strain evidence="17 18">JEL423</strain>
    </source>
</reference>
<comment type="subcellular location">
    <subcellularLocation>
        <location evidence="2">Chromosome</location>
    </subcellularLocation>
    <subcellularLocation>
        <location evidence="3">Membrane</location>
    </subcellularLocation>
    <subcellularLocation>
        <location evidence="1">Nucleus</location>
    </subcellularLocation>
</comment>
<feature type="compositionally biased region" description="Polar residues" evidence="12">
    <location>
        <begin position="46"/>
        <end position="65"/>
    </location>
</feature>
<evidence type="ECO:0000256" key="5">
    <source>
        <dbReference type="ARBA" id="ARBA00022603"/>
    </source>
</evidence>
<dbReference type="SMART" id="SM00508">
    <property type="entry name" value="PostSET"/>
    <property type="match status" value="1"/>
</dbReference>
<dbReference type="GO" id="GO:0016020">
    <property type="term" value="C:membrane"/>
    <property type="evidence" value="ECO:0007669"/>
    <property type="project" value="UniProtKB-SubCell"/>
</dbReference>
<dbReference type="OrthoDB" id="422362at2759"/>
<accession>A0A177WQM1</accession>
<feature type="transmembrane region" description="Helical" evidence="13">
    <location>
        <begin position="1755"/>
        <end position="1776"/>
    </location>
</feature>
<feature type="region of interest" description="Disordered" evidence="12">
    <location>
        <begin position="1030"/>
        <end position="1075"/>
    </location>
</feature>
<evidence type="ECO:0000256" key="6">
    <source>
        <dbReference type="ARBA" id="ARBA00022679"/>
    </source>
</evidence>
<feature type="domain" description="SET" evidence="14">
    <location>
        <begin position="238"/>
        <end position="355"/>
    </location>
</feature>
<dbReference type="eggNOG" id="KOG4442">
    <property type="taxonomic scope" value="Eukaryota"/>
</dbReference>
<reference evidence="17 18" key="1">
    <citation type="submission" date="2006-10" db="EMBL/GenBank/DDBJ databases">
        <title>The Genome Sequence of Batrachochytrium dendrobatidis JEL423.</title>
        <authorList>
            <consortium name="The Broad Institute Genome Sequencing Platform"/>
            <person name="Birren B."/>
            <person name="Lander E."/>
            <person name="Galagan J."/>
            <person name="Cuomo C."/>
            <person name="Devon K."/>
            <person name="Jaffe D."/>
            <person name="Butler J."/>
            <person name="Alvarez P."/>
            <person name="Gnerre S."/>
            <person name="Grabherr M."/>
            <person name="Kleber M."/>
            <person name="Mauceli E."/>
            <person name="Brockman W."/>
            <person name="Young S."/>
            <person name="LaButti K."/>
            <person name="Sykes S."/>
            <person name="DeCaprio D."/>
            <person name="Crawford M."/>
            <person name="Koehrsen M."/>
            <person name="Engels R."/>
            <person name="Montgomery P."/>
            <person name="Pearson M."/>
            <person name="Howarth C."/>
            <person name="Larson L."/>
            <person name="White J."/>
            <person name="O'Leary S."/>
            <person name="Kodira C."/>
            <person name="Zeng Q."/>
            <person name="Yandava C."/>
            <person name="Alvarado L."/>
            <person name="Longcore J."/>
            <person name="James T."/>
        </authorList>
    </citation>
    <scope>NUCLEOTIDE SEQUENCE [LARGE SCALE GENOMIC DNA]</scope>
    <source>
        <strain evidence="17 18">JEL423</strain>
    </source>
</reference>
<feature type="region of interest" description="Disordered" evidence="12">
    <location>
        <begin position="1260"/>
        <end position="1285"/>
    </location>
</feature>
<feature type="compositionally biased region" description="Polar residues" evidence="12">
    <location>
        <begin position="1101"/>
        <end position="1113"/>
    </location>
</feature>
<feature type="compositionally biased region" description="Basic and acidic residues" evidence="12">
    <location>
        <begin position="1090"/>
        <end position="1100"/>
    </location>
</feature>
<evidence type="ECO:0000256" key="4">
    <source>
        <dbReference type="ARBA" id="ARBA00022454"/>
    </source>
</evidence>
<dbReference type="PROSITE" id="PS51215">
    <property type="entry name" value="AWS"/>
    <property type="match status" value="1"/>
</dbReference>
<feature type="transmembrane region" description="Helical" evidence="13">
    <location>
        <begin position="1688"/>
        <end position="1707"/>
    </location>
</feature>
<feature type="transmembrane region" description="Helical" evidence="13">
    <location>
        <begin position="1595"/>
        <end position="1614"/>
    </location>
</feature>
<evidence type="ECO:0000256" key="9">
    <source>
        <dbReference type="ARBA" id="ARBA00022989"/>
    </source>
</evidence>
<feature type="compositionally biased region" description="Basic and acidic residues" evidence="12">
    <location>
        <begin position="992"/>
        <end position="1012"/>
    </location>
</feature>
<dbReference type="Pfam" id="PF17907">
    <property type="entry name" value="AWS"/>
    <property type="match status" value="1"/>
</dbReference>
<dbReference type="Pfam" id="PF00083">
    <property type="entry name" value="Sugar_tr"/>
    <property type="match status" value="1"/>
</dbReference>
<feature type="domain" description="AWS" evidence="16">
    <location>
        <begin position="181"/>
        <end position="236"/>
    </location>
</feature>
<dbReference type="PROSITE" id="PS50868">
    <property type="entry name" value="POST_SET"/>
    <property type="match status" value="1"/>
</dbReference>
<evidence type="ECO:0000256" key="13">
    <source>
        <dbReference type="SAM" id="Phobius"/>
    </source>
</evidence>
<keyword evidence="11" id="KW-0539">Nucleus</keyword>
<dbReference type="InterPro" id="IPR050777">
    <property type="entry name" value="SET2_Histone-Lys_MeTrsfase"/>
</dbReference>
<feature type="region of interest" description="Disordered" evidence="12">
    <location>
        <begin position="670"/>
        <end position="1012"/>
    </location>
</feature>
<dbReference type="CDD" id="cd17316">
    <property type="entry name" value="MFS_SV2_like"/>
    <property type="match status" value="1"/>
</dbReference>
<organism evidence="17 18">
    <name type="scientific">Batrachochytrium dendrobatidis (strain JEL423)</name>
    <dbReference type="NCBI Taxonomy" id="403673"/>
    <lineage>
        <taxon>Eukaryota</taxon>
        <taxon>Fungi</taxon>
        <taxon>Fungi incertae sedis</taxon>
        <taxon>Chytridiomycota</taxon>
        <taxon>Chytridiomycota incertae sedis</taxon>
        <taxon>Chytridiomycetes</taxon>
        <taxon>Rhizophydiales</taxon>
        <taxon>Rhizophydiales incertae sedis</taxon>
        <taxon>Batrachochytrium</taxon>
    </lineage>
</organism>
<evidence type="ECO:0000256" key="3">
    <source>
        <dbReference type="ARBA" id="ARBA00004370"/>
    </source>
</evidence>
<keyword evidence="9 13" id="KW-1133">Transmembrane helix</keyword>
<feature type="compositionally biased region" description="Acidic residues" evidence="12">
    <location>
        <begin position="385"/>
        <end position="411"/>
    </location>
</feature>
<sequence length="1825" mass="202920">MGSNLTISMDVRKVDEDSLLQTGLDSITKACATIPSPASTHRRQSSHSPTSFTETTAKCESSPVSEDSDRVVNENSKPANLEIEKLDDSFLALESLTVDDESTPAEDATLSINTNSTDTTSTGFTSTDMTQNESVQALSGPVCGQNGQWYENESVLKEVTEAYVHIESNIYRGRTNGKVSSDFMQCNCEYNSSRDPSWMACGEDSDCINRQLSLECSAEDCPTGNACQNRRFQLCQYSPIQVARAGSKGFGIYARENIAGGAFIIEYCGEVIPASLFGKRITEHSNNSAQHFYFMSLKKDEYIDASKKGNLSRYLNHSCDPNCSLQKWLVGDTIRIGLFALRAIPKNAELTFDYKFERYGSKAQECYCGAAACTGFIGGNRSSDEPGDSESDDSEEDEGIELDDNSEDEETRDAIASRNKKEFKKKPRKSEKVFRPIESLEDLKKTVRALFFAGSQADRALHVLKRLQRLDDSVLLRKFLGLHGLDVVRSCIMTTKYDFTVVSVVVEIIQKLPITIRNPVLCLIPFFEKMLEKEDMEDTTREAVKELLKQWSGLTIKYIIPKRSSITNEDQSKNQDLSTASAPKIPPAGLNATLVVANYLANSLNTLDALSSSSALNPVSATLASSLLFTEPEYFPRYNKASAQSGQACSAVSSTPLNADKNTAATFKQSALEQQSKDNQKSRRESHSSGHQSSEIPRRHSSKANTDNEKRGHDSASMCSSQIHTAPASGDSIRSLLKDSERSKHNRAESPDRYTTHPKSPTRDSYFKGRDDEYRRGRSRRSDHTVSPYRQSSRDTDRRDTRKRSCSPGHRSRKDSSSSRRRSRRRSRSRSVTRYQASRRDRSRSRSRSITRYQASRRDRSRSRSRSITRYQASRRDRSRSRSRSVTRYQVSRRGRSRSRSRSSIRSNYRRRSRSRCYSDDHSQSPAPRSGRHGKDDDSYRRSSFAHRRSPSPVDDCGRDSAKSSWSRHTNDIISPHDESNKDQSLPFRRSISHDDSRDVQNNSDDKSKQENEQLHSDLLDMATDSDLTTLGSSCTKSETQQHTIQADIPSTDNKLVSSMSKEKETATYSSQRHSQLKLDATLFADDSSKYDKESSHDKFNSSLEHSAPSCSNHTDRVKSAYKRRFSTAAESTTECIGQHISKSSRLSLDALHDSFISTNPKPVTRVKSKDGLEHDPRESSKPVRLQVSDLHKKRLSVESSEHYSASSTASLQSLAPVDKDSVQTPFTDALKKHVHSDKVLFNNAIDDTVAELGNERFGKGNISERKSKSSAKSSKHSSESSSKKVLIRKELHSIAIDQLSKFKHTISIEKFKTMAKSLVKAVTDEVGKSLIMELTDDKLVDTSRTAAKKWASSYEWQNAVHLSSVPEAGMPVINHAGYAPLARQSSTTLTESNQRKTSAASESLFAQAISTQLPLDSDDDYCIEQLTNIDNGNMDDEFSAIESIISEIGMGAYQWKLFWLCGMGWVADNMWLQGIASTLPKFQRDFDLSDSVAGLGITAALIGMIFGSAGWGVCSDVIGRMPAFNLTLLMAGVCGIVSAFAPSFSILCITFFSLALGVGGNLPVDGMFGFVQSTTVCCPDFGPCDPASNRGWRILLFIIGTITLFMVAGRLIFFRMLESPKFLLAAGRRDEAIDVLYQLAHENGVTITIDPDRFSVQSSAPVSRRKSDLGWSKLKPLFSKDTRKTTVLIWLIWSLVSMGYIMFNGFLTKFLKFHGGKIPLSDTETYRNYVIISIFGVPGSIIGMYAVDTQLGRIGTMSLATLGTSISLCLLTVFTSSNSQMIISCIESLLQNVMYGVIYSYTPEVFRTESRVSSLGSSLAKALD</sequence>
<dbReference type="GO" id="GO:0005634">
    <property type="term" value="C:nucleus"/>
    <property type="evidence" value="ECO:0007669"/>
    <property type="project" value="UniProtKB-SubCell"/>
</dbReference>
<evidence type="ECO:0000259" key="15">
    <source>
        <dbReference type="PROSITE" id="PS50868"/>
    </source>
</evidence>
<dbReference type="PROSITE" id="PS50280">
    <property type="entry name" value="SET"/>
    <property type="match status" value="1"/>
</dbReference>
<dbReference type="SUPFAM" id="SSF82199">
    <property type="entry name" value="SET domain"/>
    <property type="match status" value="1"/>
</dbReference>
<evidence type="ECO:0000313" key="17">
    <source>
        <dbReference type="EMBL" id="OAJ42116.1"/>
    </source>
</evidence>
<dbReference type="EMBL" id="DS022307">
    <property type="protein sequence ID" value="OAJ42116.1"/>
    <property type="molecule type" value="Genomic_DNA"/>
</dbReference>
<feature type="compositionally biased region" description="Basic residues" evidence="12">
    <location>
        <begin position="877"/>
        <end position="915"/>
    </location>
</feature>
<protein>
    <submittedName>
        <fullName evidence="17">Uncharacterized protein</fullName>
    </submittedName>
</protein>
<dbReference type="Proteomes" id="UP000077115">
    <property type="component" value="Unassembled WGS sequence"/>
</dbReference>
<dbReference type="Gene3D" id="2.170.270.10">
    <property type="entry name" value="SET domain"/>
    <property type="match status" value="1"/>
</dbReference>
<gene>
    <name evidence="17" type="ORF">BDEG_25617</name>
</gene>
<dbReference type="GO" id="GO:0032259">
    <property type="term" value="P:methylation"/>
    <property type="evidence" value="ECO:0007669"/>
    <property type="project" value="UniProtKB-KW"/>
</dbReference>
<evidence type="ECO:0000256" key="11">
    <source>
        <dbReference type="ARBA" id="ARBA00023242"/>
    </source>
</evidence>
<dbReference type="VEuPathDB" id="FungiDB:BDEG_25617"/>
<feature type="region of interest" description="Disordered" evidence="12">
    <location>
        <begin position="34"/>
        <end position="80"/>
    </location>
</feature>
<dbReference type="InterPro" id="IPR046341">
    <property type="entry name" value="SET_dom_sf"/>
</dbReference>
<dbReference type="SMART" id="SM00317">
    <property type="entry name" value="SET"/>
    <property type="match status" value="1"/>
</dbReference>
<dbReference type="STRING" id="403673.A0A177WQM1"/>
<dbReference type="SUPFAM" id="SSF103473">
    <property type="entry name" value="MFS general substrate transporter"/>
    <property type="match status" value="1"/>
</dbReference>
<feature type="transmembrane region" description="Helical" evidence="13">
    <location>
        <begin position="1493"/>
        <end position="1515"/>
    </location>
</feature>
<keyword evidence="7" id="KW-0949">S-adenosyl-L-methionine</keyword>
<name>A0A177WQM1_BATDL</name>